<dbReference type="RefSeq" id="WP_136854183.1">
    <property type="nucleotide sequence ID" value="NZ_SWCI01000013.1"/>
</dbReference>
<dbReference type="Pfam" id="PF00534">
    <property type="entry name" value="Glycos_transf_1"/>
    <property type="match status" value="1"/>
</dbReference>
<dbReference type="GO" id="GO:0016757">
    <property type="term" value="F:glycosyltransferase activity"/>
    <property type="evidence" value="ECO:0007669"/>
    <property type="project" value="InterPro"/>
</dbReference>
<dbReference type="OrthoDB" id="9775208at2"/>
<dbReference type="AlphaFoldDB" id="A0A4U1B9X0"/>
<dbReference type="PANTHER" id="PTHR12526">
    <property type="entry name" value="GLYCOSYLTRANSFERASE"/>
    <property type="match status" value="1"/>
</dbReference>
<feature type="domain" description="Glycosyltransferase subfamily 4-like N-terminal" evidence="2">
    <location>
        <begin position="34"/>
        <end position="170"/>
    </location>
</feature>
<dbReference type="EMBL" id="SWCI01000013">
    <property type="protein sequence ID" value="TKB47592.1"/>
    <property type="molecule type" value="Genomic_DNA"/>
</dbReference>
<accession>A0A4U1B9X0</accession>
<dbReference type="InterPro" id="IPR001296">
    <property type="entry name" value="Glyco_trans_1"/>
</dbReference>
<evidence type="ECO:0000259" key="1">
    <source>
        <dbReference type="Pfam" id="PF00534"/>
    </source>
</evidence>
<evidence type="ECO:0000259" key="2">
    <source>
        <dbReference type="Pfam" id="PF13439"/>
    </source>
</evidence>
<evidence type="ECO:0000313" key="3">
    <source>
        <dbReference type="EMBL" id="TKB47592.1"/>
    </source>
</evidence>
<dbReference type="PANTHER" id="PTHR12526:SF636">
    <property type="entry name" value="BLL3647 PROTEIN"/>
    <property type="match status" value="1"/>
</dbReference>
<feature type="domain" description="Glycosyl transferase family 1" evidence="1">
    <location>
        <begin position="182"/>
        <end position="341"/>
    </location>
</feature>
<dbReference type="Gene3D" id="3.40.50.2000">
    <property type="entry name" value="Glycogen Phosphorylase B"/>
    <property type="match status" value="2"/>
</dbReference>
<dbReference type="SUPFAM" id="SSF53756">
    <property type="entry name" value="UDP-Glycosyltransferase/glycogen phosphorylase"/>
    <property type="match status" value="1"/>
</dbReference>
<gene>
    <name evidence="3" type="ORF">FCL40_15365</name>
</gene>
<reference evidence="3 4" key="1">
    <citation type="submission" date="2019-04" db="EMBL/GenBank/DDBJ databases">
        <authorList>
            <person name="Hwang J.C."/>
        </authorList>
    </citation>
    <scope>NUCLEOTIDE SEQUENCE [LARGE SCALE GENOMIC DNA]</scope>
    <source>
        <strain evidence="3 4">IMCC35001</strain>
    </source>
</reference>
<name>A0A4U1B9X0_9GAMM</name>
<organism evidence="3 4">
    <name type="scientific">Ferrimonas sediminicola</name>
    <dbReference type="NCBI Taxonomy" id="2569538"/>
    <lineage>
        <taxon>Bacteria</taxon>
        <taxon>Pseudomonadati</taxon>
        <taxon>Pseudomonadota</taxon>
        <taxon>Gammaproteobacteria</taxon>
        <taxon>Alteromonadales</taxon>
        <taxon>Ferrimonadaceae</taxon>
        <taxon>Ferrimonas</taxon>
    </lineage>
</organism>
<proteinExistence type="predicted"/>
<dbReference type="GO" id="GO:1901135">
    <property type="term" value="P:carbohydrate derivative metabolic process"/>
    <property type="evidence" value="ECO:0007669"/>
    <property type="project" value="UniProtKB-ARBA"/>
</dbReference>
<dbReference type="InterPro" id="IPR028098">
    <property type="entry name" value="Glyco_trans_4-like_N"/>
</dbReference>
<keyword evidence="3" id="KW-0808">Transferase</keyword>
<dbReference type="Pfam" id="PF13439">
    <property type="entry name" value="Glyco_transf_4"/>
    <property type="match status" value="1"/>
</dbReference>
<protein>
    <submittedName>
        <fullName evidence="3">Glycosyltransferase family 4 protein</fullName>
    </submittedName>
</protein>
<evidence type="ECO:0000313" key="4">
    <source>
        <dbReference type="Proteomes" id="UP000305674"/>
    </source>
</evidence>
<dbReference type="Proteomes" id="UP000305674">
    <property type="component" value="Unassembled WGS sequence"/>
</dbReference>
<keyword evidence="4" id="KW-1185">Reference proteome</keyword>
<sequence>MSKIRALVIERHSRPNINPIRPEAAQIVGLHQSGEVEVTVMCNPDSGLVDYYAQYGIEVLTLPLDKKLSWHTIKTIRHTLINRQIQVLHLFANTPVSNGATAAIGLPVKVIAYRGQTGNIRRIDPSSYLSMLHPRIDKIICVAKAVEEDLANHVNNPSKKLATVYKGHDSSWYQNPPADLSQFNLPEDAFKVSLVANLRPRKGLHVLMDATHHLPKDANIHFLLVGANPDNDKIKQMIASSGCPERIHPMGWRTDAPEVAAASDLVVLPTLKREGLCRAVLEANSYGTPAVMSDTGGNAELVKDGHTGFIVPPGDAKALAEAIHRLYQDRDLNDKFGLAAQARVREKFNVEQGVEATLAIYRELALALNQ</sequence>
<comment type="caution">
    <text evidence="3">The sequence shown here is derived from an EMBL/GenBank/DDBJ whole genome shotgun (WGS) entry which is preliminary data.</text>
</comment>